<evidence type="ECO:0000313" key="2">
    <source>
        <dbReference type="EMBL" id="CDL95271.1"/>
    </source>
</evidence>
<reference evidence="2" key="1">
    <citation type="submission" date="2013-03" db="EMBL/GenBank/DDBJ databases">
        <authorList>
            <person name="Aslett M."/>
        </authorList>
    </citation>
    <scope>NUCLEOTIDE SEQUENCE [LARGE SCALE GENOMIC DNA]</scope>
    <source>
        <strain evidence="2">ISE/inbred ISE</strain>
    </source>
</reference>
<reference evidence="2" key="2">
    <citation type="submission" date="2013-05" db="EMBL/GenBank/DDBJ databases">
        <title>The genome and transcriptome of Haemonchus contortus: a key model parasite for drug and vaccine discovery.</title>
        <authorList>
            <person name="Laing R."/>
            <person name="Kikuchi T."/>
            <person name="Martinelli A."/>
            <person name="Tsai I.J."/>
            <person name="Beech R.N."/>
            <person name="Redman E."/>
            <person name="Holroyd N."/>
            <person name="Bartley D.J."/>
            <person name="Beasley H."/>
            <person name="Britton C."/>
            <person name="Curran D."/>
            <person name="Devaney E."/>
            <person name="Gilabert A."/>
            <person name="Jackson F."/>
            <person name="Hunt M."/>
            <person name="Johnston S."/>
            <person name="Kryukov I."/>
            <person name="Li K."/>
            <person name="Morrison A.A."/>
            <person name="Reid A.J."/>
            <person name="Sargison N."/>
            <person name="Saunders G."/>
            <person name="Wasmuth J.D."/>
            <person name="Wolstenholme A."/>
            <person name="Berriman M."/>
            <person name="Gilleard J.S."/>
            <person name="Cotton J.A."/>
        </authorList>
    </citation>
    <scope>NUCLEOTIDE SEQUENCE [LARGE SCALE GENOMIC DNA]</scope>
    <source>
        <strain evidence="2">ISE/inbred ISE</strain>
    </source>
</reference>
<evidence type="ECO:0000256" key="1">
    <source>
        <dbReference type="SAM" id="SignalP"/>
    </source>
</evidence>
<protein>
    <submittedName>
        <fullName evidence="2">Uncharacterized protein</fullName>
    </submittedName>
</protein>
<gene>
    <name evidence="2" type="ORF">HCOI_01419400</name>
</gene>
<feature type="chain" id="PRO_5004879478" evidence="1">
    <location>
        <begin position="32"/>
        <end position="82"/>
    </location>
</feature>
<proteinExistence type="predicted"/>
<feature type="signal peptide" evidence="1">
    <location>
        <begin position="1"/>
        <end position="31"/>
    </location>
</feature>
<dbReference type="EMBL" id="CAVP010058875">
    <property type="protein sequence ID" value="CDL95271.1"/>
    <property type="molecule type" value="Genomic_DNA"/>
</dbReference>
<organism evidence="2">
    <name type="scientific">Haemonchus contortus</name>
    <name type="common">Barber pole worm</name>
    <dbReference type="NCBI Taxonomy" id="6289"/>
    <lineage>
        <taxon>Eukaryota</taxon>
        <taxon>Metazoa</taxon>
        <taxon>Ecdysozoa</taxon>
        <taxon>Nematoda</taxon>
        <taxon>Chromadorea</taxon>
        <taxon>Rhabditida</taxon>
        <taxon>Rhabditina</taxon>
        <taxon>Rhabditomorpha</taxon>
        <taxon>Strongyloidea</taxon>
        <taxon>Trichostrongylidae</taxon>
        <taxon>Haemonchus</taxon>
    </lineage>
</organism>
<dbReference type="AlphaFoldDB" id="W6NDL7"/>
<accession>W6NDL7</accession>
<comment type="caution">
    <text evidence="2">The sequence shown here is derived from an EMBL/GenBank/DDBJ whole genome shotgun (WGS) entry which is preliminary data.</text>
</comment>
<keyword evidence="1" id="KW-0732">Signal</keyword>
<sequence>MDSLQVMMHDNKRTLLLVIVGLLLLVEQSYASLRELDRVLGARIERNCFFSPMGCMFLPNKKFARVRRLQESEDESSPLQFL</sequence>
<name>W6NDL7_HAECO</name>